<dbReference type="EMBL" id="AWUE01021034">
    <property type="protein sequence ID" value="OMO63927.1"/>
    <property type="molecule type" value="Genomic_DNA"/>
</dbReference>
<comment type="caution">
    <text evidence="1">The sequence shown here is derived from an EMBL/GenBank/DDBJ whole genome shotgun (WGS) entry which is preliminary data.</text>
</comment>
<accession>A0A1R3H0T5</accession>
<gene>
    <name evidence="1" type="ORF">COLO4_32169</name>
</gene>
<proteinExistence type="predicted"/>
<sequence length="260" mass="29422">MAGETENRSLMIVMSESWFYKVDIRYELQEKRAETERFQLPVAFRVLSGFNGEAPEEFRLEAQRNGVLNLVGWFLDEESEKSIRSALSALGISDPVQRFIVNTLFYYADKQSMWVDIARQEVRQGDTMFWDGHSTVFFCPPLRGPVSATTGQIGLMPPTADGNLPGEFWTPALMTRRRRELMARRIPARKSAIDGLGLENVLFVCKNLKWMVKLGECRARAIPGIYSMTIALISGCKQAALAPCAAILCRHATYKFVIRV</sequence>
<evidence type="ECO:0000313" key="1">
    <source>
        <dbReference type="EMBL" id="OMO63927.1"/>
    </source>
</evidence>
<protein>
    <submittedName>
        <fullName evidence="1">Uncharacterized protein</fullName>
    </submittedName>
</protein>
<reference evidence="2" key="1">
    <citation type="submission" date="2013-09" db="EMBL/GenBank/DDBJ databases">
        <title>Corchorus olitorius genome sequencing.</title>
        <authorList>
            <person name="Alam M."/>
            <person name="Haque M.S."/>
            <person name="Islam M.S."/>
            <person name="Emdad E.M."/>
            <person name="Islam M.M."/>
            <person name="Ahmed B."/>
            <person name="Halim A."/>
            <person name="Hossen Q.M.M."/>
            <person name="Hossain M.Z."/>
            <person name="Ahmed R."/>
            <person name="Khan M.M."/>
            <person name="Islam R."/>
            <person name="Rashid M.M."/>
            <person name="Khan S.A."/>
            <person name="Rahman M.S."/>
            <person name="Alam M."/>
            <person name="Yahiya A.S."/>
            <person name="Khan M.S."/>
            <person name="Azam M.S."/>
            <person name="Haque T."/>
            <person name="Lashkar M.Z.H."/>
            <person name="Akhand A.I."/>
            <person name="Morshed G."/>
            <person name="Roy S."/>
            <person name="Uddin K.S."/>
            <person name="Rabeya T."/>
            <person name="Hossain A.S."/>
            <person name="Chowdhury A."/>
            <person name="Snigdha A.R."/>
            <person name="Mortoza M.S."/>
            <person name="Matin S.A."/>
            <person name="Hoque S.M.E."/>
            <person name="Islam M.K."/>
            <person name="Roy D.K."/>
            <person name="Haider R."/>
            <person name="Moosa M.M."/>
            <person name="Elias S.M."/>
            <person name="Hasan A.M."/>
            <person name="Jahan S."/>
            <person name="Shafiuddin M."/>
            <person name="Mahmood N."/>
            <person name="Shommy N.S."/>
        </authorList>
    </citation>
    <scope>NUCLEOTIDE SEQUENCE [LARGE SCALE GENOMIC DNA]</scope>
    <source>
        <strain evidence="2">cv. O-4</strain>
    </source>
</reference>
<evidence type="ECO:0000313" key="2">
    <source>
        <dbReference type="Proteomes" id="UP000187203"/>
    </source>
</evidence>
<organism evidence="1 2">
    <name type="scientific">Corchorus olitorius</name>
    <dbReference type="NCBI Taxonomy" id="93759"/>
    <lineage>
        <taxon>Eukaryota</taxon>
        <taxon>Viridiplantae</taxon>
        <taxon>Streptophyta</taxon>
        <taxon>Embryophyta</taxon>
        <taxon>Tracheophyta</taxon>
        <taxon>Spermatophyta</taxon>
        <taxon>Magnoliopsida</taxon>
        <taxon>eudicotyledons</taxon>
        <taxon>Gunneridae</taxon>
        <taxon>Pentapetalae</taxon>
        <taxon>rosids</taxon>
        <taxon>malvids</taxon>
        <taxon>Malvales</taxon>
        <taxon>Malvaceae</taxon>
        <taxon>Grewioideae</taxon>
        <taxon>Apeibeae</taxon>
        <taxon>Corchorus</taxon>
    </lineage>
</organism>
<name>A0A1R3H0T5_9ROSI</name>
<dbReference type="Proteomes" id="UP000187203">
    <property type="component" value="Unassembled WGS sequence"/>
</dbReference>
<keyword evidence="2" id="KW-1185">Reference proteome</keyword>
<dbReference type="AlphaFoldDB" id="A0A1R3H0T5"/>